<reference evidence="2" key="1">
    <citation type="submission" date="2010-02" db="EMBL/GenBank/DDBJ databases">
        <title>Complete sequence of Thermoanaerobacter italicus Ab9.</title>
        <authorList>
            <consortium name="US DOE Joint Genome Institute"/>
            <person name="Lucas S."/>
            <person name="Copeland A."/>
            <person name="Lapidus A."/>
            <person name="Cheng J.-F."/>
            <person name="Bruce D."/>
            <person name="Goodwin L."/>
            <person name="Pitluck S."/>
            <person name="Chertkov O."/>
            <person name="Detter J.C."/>
            <person name="Han C."/>
            <person name="Tapia R."/>
            <person name="Land M."/>
            <person name="Hauser L."/>
            <person name="Kyrpides N."/>
            <person name="Mikhailova N."/>
            <person name="Hemme C.L."/>
            <person name="Woyke T."/>
        </authorList>
    </citation>
    <scope>NUCLEOTIDE SEQUENCE [LARGE SCALE GENOMIC DNA]</scope>
    <source>
        <strain evidence="2">Ab9</strain>
    </source>
</reference>
<feature type="domain" description="HTH cro/C1-type" evidence="1">
    <location>
        <begin position="11"/>
        <end position="65"/>
    </location>
</feature>
<sequence length="71" mass="7889">MSSTNYDTAKIKLERARQGKSIVQLAEEANLSPKTVIRIEHNKVIPRPQTVGKIAAALGKDIEEFIILETD</sequence>
<keyword evidence="3" id="KW-1185">Reference proteome</keyword>
<dbReference type="GO" id="GO:0003677">
    <property type="term" value="F:DNA binding"/>
    <property type="evidence" value="ECO:0007669"/>
    <property type="project" value="InterPro"/>
</dbReference>
<gene>
    <name evidence="2" type="ordered locus">Thit_1879</name>
</gene>
<name>D3T4G9_THEIA</name>
<dbReference type="SMART" id="SM00530">
    <property type="entry name" value="HTH_XRE"/>
    <property type="match status" value="1"/>
</dbReference>
<dbReference type="InterPro" id="IPR001387">
    <property type="entry name" value="Cro/C1-type_HTH"/>
</dbReference>
<dbReference type="PROSITE" id="PS50943">
    <property type="entry name" value="HTH_CROC1"/>
    <property type="match status" value="1"/>
</dbReference>
<evidence type="ECO:0000259" key="1">
    <source>
        <dbReference type="PROSITE" id="PS50943"/>
    </source>
</evidence>
<dbReference type="CDD" id="cd00093">
    <property type="entry name" value="HTH_XRE"/>
    <property type="match status" value="1"/>
</dbReference>
<dbReference type="Pfam" id="PF01381">
    <property type="entry name" value="HTH_3"/>
    <property type="match status" value="1"/>
</dbReference>
<dbReference type="RefSeq" id="WP_012995832.1">
    <property type="nucleotide sequence ID" value="NC_013921.1"/>
</dbReference>
<proteinExistence type="predicted"/>
<dbReference type="Proteomes" id="UP000001552">
    <property type="component" value="Chromosome"/>
</dbReference>
<dbReference type="EMBL" id="CP001936">
    <property type="protein sequence ID" value="ADD03121.1"/>
    <property type="molecule type" value="Genomic_DNA"/>
</dbReference>
<dbReference type="InterPro" id="IPR010982">
    <property type="entry name" value="Lambda_DNA-bd_dom_sf"/>
</dbReference>
<dbReference type="eggNOG" id="ENOG50345JY">
    <property type="taxonomic scope" value="Bacteria"/>
</dbReference>
<organism evidence="2 3">
    <name type="scientific">Thermoanaerobacter italicus (strain DSM 9252 / Ab9)</name>
    <dbReference type="NCBI Taxonomy" id="580331"/>
    <lineage>
        <taxon>Bacteria</taxon>
        <taxon>Bacillati</taxon>
        <taxon>Bacillota</taxon>
        <taxon>Clostridia</taxon>
        <taxon>Thermoanaerobacterales</taxon>
        <taxon>Thermoanaerobacteraceae</taxon>
        <taxon>Thermoanaerobacter</taxon>
    </lineage>
</organism>
<dbReference type="AlphaFoldDB" id="D3T4G9"/>
<dbReference type="Gene3D" id="1.10.260.40">
    <property type="entry name" value="lambda repressor-like DNA-binding domains"/>
    <property type="match status" value="1"/>
</dbReference>
<dbReference type="SUPFAM" id="SSF47413">
    <property type="entry name" value="lambda repressor-like DNA-binding domains"/>
    <property type="match status" value="1"/>
</dbReference>
<evidence type="ECO:0000313" key="2">
    <source>
        <dbReference type="EMBL" id="ADD03121.1"/>
    </source>
</evidence>
<dbReference type="OrthoDB" id="9812960at2"/>
<accession>D3T4G9</accession>
<protein>
    <submittedName>
        <fullName evidence="2">Transcriptional regulator, XRE family</fullName>
    </submittedName>
</protein>
<evidence type="ECO:0000313" key="3">
    <source>
        <dbReference type="Proteomes" id="UP000001552"/>
    </source>
</evidence>
<dbReference type="HOGENOM" id="CLU_2738755_0_0_9"/>
<dbReference type="KEGG" id="tit:Thit_1879"/>